<sequence>MNKAILLLAFLAVSINATNDVFNVTLTSSLKLKPILLDNTTYADYCSYNSTVTLIPTAKADNKTLFTGFNVTGQAFANYTGCPTYYLTFVTSATNNTAITVNTTADLNSAYVMESVNQNIFKLIYKYEIGSDNKTNATAYLPAYQLLANGQVSTEKIAYQSLSVVMTSALKLAAVAFSALFALLF</sequence>
<accession>I7MD67</accession>
<dbReference type="AlphaFoldDB" id="I7MD67"/>
<gene>
    <name evidence="2" type="ORF">TTHERM_00419960</name>
</gene>
<evidence type="ECO:0000313" key="2">
    <source>
        <dbReference type="EMBL" id="EAR85588.1"/>
    </source>
</evidence>
<dbReference type="GeneID" id="7824490"/>
<feature type="chain" id="PRO_5003712366" description="Transmembrane protein" evidence="1">
    <location>
        <begin position="18"/>
        <end position="185"/>
    </location>
</feature>
<dbReference type="Proteomes" id="UP000009168">
    <property type="component" value="Unassembled WGS sequence"/>
</dbReference>
<reference evidence="3" key="1">
    <citation type="journal article" date="2006" name="PLoS Biol.">
        <title>Macronuclear genome sequence of the ciliate Tetrahymena thermophila, a model eukaryote.</title>
        <authorList>
            <person name="Eisen J.A."/>
            <person name="Coyne R.S."/>
            <person name="Wu M."/>
            <person name="Wu D."/>
            <person name="Thiagarajan M."/>
            <person name="Wortman J.R."/>
            <person name="Badger J.H."/>
            <person name="Ren Q."/>
            <person name="Amedeo P."/>
            <person name="Jones K.M."/>
            <person name="Tallon L.J."/>
            <person name="Delcher A.L."/>
            <person name="Salzberg S.L."/>
            <person name="Silva J.C."/>
            <person name="Haas B.J."/>
            <person name="Majoros W.H."/>
            <person name="Farzad M."/>
            <person name="Carlton J.M."/>
            <person name="Smith R.K. Jr."/>
            <person name="Garg J."/>
            <person name="Pearlman R.E."/>
            <person name="Karrer K.M."/>
            <person name="Sun L."/>
            <person name="Manning G."/>
            <person name="Elde N.C."/>
            <person name="Turkewitz A.P."/>
            <person name="Asai D.J."/>
            <person name="Wilkes D.E."/>
            <person name="Wang Y."/>
            <person name="Cai H."/>
            <person name="Collins K."/>
            <person name="Stewart B.A."/>
            <person name="Lee S.R."/>
            <person name="Wilamowska K."/>
            <person name="Weinberg Z."/>
            <person name="Ruzzo W.L."/>
            <person name="Wloga D."/>
            <person name="Gaertig J."/>
            <person name="Frankel J."/>
            <person name="Tsao C.-C."/>
            <person name="Gorovsky M.A."/>
            <person name="Keeling P.J."/>
            <person name="Waller R.F."/>
            <person name="Patron N.J."/>
            <person name="Cherry J.M."/>
            <person name="Stover N.A."/>
            <person name="Krieger C.J."/>
            <person name="del Toro C."/>
            <person name="Ryder H.F."/>
            <person name="Williamson S.C."/>
            <person name="Barbeau R.A."/>
            <person name="Hamilton E.P."/>
            <person name="Orias E."/>
        </authorList>
    </citation>
    <scope>NUCLEOTIDE SEQUENCE [LARGE SCALE GENOMIC DNA]</scope>
    <source>
        <strain evidence="3">SB210</strain>
    </source>
</reference>
<evidence type="ECO:0008006" key="4">
    <source>
        <dbReference type="Google" id="ProtNLM"/>
    </source>
</evidence>
<organism evidence="2 3">
    <name type="scientific">Tetrahymena thermophila (strain SB210)</name>
    <dbReference type="NCBI Taxonomy" id="312017"/>
    <lineage>
        <taxon>Eukaryota</taxon>
        <taxon>Sar</taxon>
        <taxon>Alveolata</taxon>
        <taxon>Ciliophora</taxon>
        <taxon>Intramacronucleata</taxon>
        <taxon>Oligohymenophorea</taxon>
        <taxon>Hymenostomatida</taxon>
        <taxon>Tetrahymenina</taxon>
        <taxon>Tetrahymenidae</taxon>
        <taxon>Tetrahymena</taxon>
    </lineage>
</organism>
<dbReference type="InParanoid" id="I7MD67"/>
<feature type="signal peptide" evidence="1">
    <location>
        <begin position="1"/>
        <end position="17"/>
    </location>
</feature>
<dbReference type="EMBL" id="GG662536">
    <property type="protein sequence ID" value="EAR85588.1"/>
    <property type="molecule type" value="Genomic_DNA"/>
</dbReference>
<dbReference type="HOGENOM" id="CLU_1464068_0_0_1"/>
<proteinExistence type="predicted"/>
<keyword evidence="1" id="KW-0732">Signal</keyword>
<dbReference type="KEGG" id="tet:TTHERM_00419960"/>
<keyword evidence="3" id="KW-1185">Reference proteome</keyword>
<dbReference type="RefSeq" id="XP_001033251.1">
    <property type="nucleotide sequence ID" value="XM_001033251.3"/>
</dbReference>
<name>I7MD67_TETTS</name>
<protein>
    <recommendedName>
        <fullName evidence="4">Transmembrane protein</fullName>
    </recommendedName>
</protein>
<evidence type="ECO:0000256" key="1">
    <source>
        <dbReference type="SAM" id="SignalP"/>
    </source>
</evidence>
<evidence type="ECO:0000313" key="3">
    <source>
        <dbReference type="Proteomes" id="UP000009168"/>
    </source>
</evidence>